<evidence type="ECO:0000313" key="1">
    <source>
        <dbReference type="EMBL" id="CAG8761138.1"/>
    </source>
</evidence>
<evidence type="ECO:0000313" key="2">
    <source>
        <dbReference type="Proteomes" id="UP000789366"/>
    </source>
</evidence>
<gene>
    <name evidence="1" type="ORF">SPELUC_LOCUS15142</name>
</gene>
<proteinExistence type="predicted"/>
<dbReference type="Proteomes" id="UP000789366">
    <property type="component" value="Unassembled WGS sequence"/>
</dbReference>
<reference evidence="1" key="1">
    <citation type="submission" date="2021-06" db="EMBL/GenBank/DDBJ databases">
        <authorList>
            <person name="Kallberg Y."/>
            <person name="Tangrot J."/>
            <person name="Rosling A."/>
        </authorList>
    </citation>
    <scope>NUCLEOTIDE SEQUENCE</scope>
    <source>
        <strain evidence="1">28 12/20/2015</strain>
    </source>
</reference>
<comment type="caution">
    <text evidence="1">The sequence shown here is derived from an EMBL/GenBank/DDBJ whole genome shotgun (WGS) entry which is preliminary data.</text>
</comment>
<organism evidence="1 2">
    <name type="scientific">Cetraspora pellucida</name>
    <dbReference type="NCBI Taxonomy" id="1433469"/>
    <lineage>
        <taxon>Eukaryota</taxon>
        <taxon>Fungi</taxon>
        <taxon>Fungi incertae sedis</taxon>
        <taxon>Mucoromycota</taxon>
        <taxon>Glomeromycotina</taxon>
        <taxon>Glomeromycetes</taxon>
        <taxon>Diversisporales</taxon>
        <taxon>Gigasporaceae</taxon>
        <taxon>Cetraspora</taxon>
    </lineage>
</organism>
<protein>
    <submittedName>
        <fullName evidence="1">15_t:CDS:1</fullName>
    </submittedName>
</protein>
<name>A0ACA9QQ49_9GLOM</name>
<keyword evidence="2" id="KW-1185">Reference proteome</keyword>
<dbReference type="EMBL" id="CAJVPW010048374">
    <property type="protein sequence ID" value="CAG8761138.1"/>
    <property type="molecule type" value="Genomic_DNA"/>
</dbReference>
<sequence>MVISMDSHSKCSICSPCLTPPDYVVRSRSGQISSSNATSMQSVNNTGNNNNNLNCDYKNYITQEWVSNNRINSHEQFSFDRASSLENLDISSICPKELSHTMSRDHVPSDTVSEAVNDVQSNLSSSDYLLDANSSTFEIEINSKVQSTTTCFPNEQYNIQETSFDVNLPPHETEIVSSSELDMTPDGLMVKLPSNSNKQLKNHSKAPVPSIVTKNLPTTFIEEEYADDDGCELPRSSLSSPHSTISSTSFSMSVLSTTSTYAESINTVISTSSIQTIDKSIISSSTYSEFKANDDHIADQYFDEIPYKQESGNLCYLSERSMSPEHLSP</sequence>
<feature type="non-terminal residue" evidence="1">
    <location>
        <position position="329"/>
    </location>
</feature>
<accession>A0ACA9QQ49</accession>